<accession>A0AAD7A3T7</accession>
<dbReference type="EMBL" id="JARIHO010000017">
    <property type="protein sequence ID" value="KAJ7348438.1"/>
    <property type="molecule type" value="Genomic_DNA"/>
</dbReference>
<gene>
    <name evidence="2" type="ORF">DFH08DRAFT_959843</name>
</gene>
<evidence type="ECO:0000313" key="3">
    <source>
        <dbReference type="Proteomes" id="UP001218218"/>
    </source>
</evidence>
<proteinExistence type="predicted"/>
<reference evidence="2" key="1">
    <citation type="submission" date="2023-03" db="EMBL/GenBank/DDBJ databases">
        <title>Massive genome expansion in bonnet fungi (Mycena s.s.) driven by repeated elements and novel gene families across ecological guilds.</title>
        <authorList>
            <consortium name="Lawrence Berkeley National Laboratory"/>
            <person name="Harder C.B."/>
            <person name="Miyauchi S."/>
            <person name="Viragh M."/>
            <person name="Kuo A."/>
            <person name="Thoen E."/>
            <person name="Andreopoulos B."/>
            <person name="Lu D."/>
            <person name="Skrede I."/>
            <person name="Drula E."/>
            <person name="Henrissat B."/>
            <person name="Morin E."/>
            <person name="Kohler A."/>
            <person name="Barry K."/>
            <person name="LaButti K."/>
            <person name="Morin E."/>
            <person name="Salamov A."/>
            <person name="Lipzen A."/>
            <person name="Mereny Z."/>
            <person name="Hegedus B."/>
            <person name="Baldrian P."/>
            <person name="Stursova M."/>
            <person name="Weitz H."/>
            <person name="Taylor A."/>
            <person name="Grigoriev I.V."/>
            <person name="Nagy L.G."/>
            <person name="Martin F."/>
            <person name="Kauserud H."/>
        </authorList>
    </citation>
    <scope>NUCLEOTIDE SEQUENCE</scope>
    <source>
        <strain evidence="2">CBHHK002</strain>
    </source>
</reference>
<keyword evidence="3" id="KW-1185">Reference proteome</keyword>
<comment type="caution">
    <text evidence="2">The sequence shown here is derived from an EMBL/GenBank/DDBJ whole genome shotgun (WGS) entry which is preliminary data.</text>
</comment>
<dbReference type="Proteomes" id="UP001218218">
    <property type="component" value="Unassembled WGS sequence"/>
</dbReference>
<name>A0AAD7A3T7_9AGAR</name>
<evidence type="ECO:0000313" key="2">
    <source>
        <dbReference type="EMBL" id="KAJ7348438.1"/>
    </source>
</evidence>
<sequence>MLFASIAFSFLASLCLSPVAVHGAPLTRRDNAQLCTGTDGSGFCSGFLGGQCFNLGGGGQFSLTGDLTGCKGFPNAFCTLGAGSKAVDIDQTIAGNLIGKDLFSFQCGGNP</sequence>
<keyword evidence="1" id="KW-0732">Signal</keyword>
<feature type="signal peptide" evidence="1">
    <location>
        <begin position="1"/>
        <end position="23"/>
    </location>
</feature>
<protein>
    <submittedName>
        <fullName evidence="2">Uncharacterized protein</fullName>
    </submittedName>
</protein>
<feature type="chain" id="PRO_5042252681" evidence="1">
    <location>
        <begin position="24"/>
        <end position="111"/>
    </location>
</feature>
<dbReference type="AlphaFoldDB" id="A0AAD7A3T7"/>
<organism evidence="2 3">
    <name type="scientific">Mycena albidolilacea</name>
    <dbReference type="NCBI Taxonomy" id="1033008"/>
    <lineage>
        <taxon>Eukaryota</taxon>
        <taxon>Fungi</taxon>
        <taxon>Dikarya</taxon>
        <taxon>Basidiomycota</taxon>
        <taxon>Agaricomycotina</taxon>
        <taxon>Agaricomycetes</taxon>
        <taxon>Agaricomycetidae</taxon>
        <taxon>Agaricales</taxon>
        <taxon>Marasmiineae</taxon>
        <taxon>Mycenaceae</taxon>
        <taxon>Mycena</taxon>
    </lineage>
</organism>
<evidence type="ECO:0000256" key="1">
    <source>
        <dbReference type="SAM" id="SignalP"/>
    </source>
</evidence>